<keyword evidence="7" id="KW-1185">Reference proteome</keyword>
<dbReference type="SMART" id="SM00389">
    <property type="entry name" value="HOX"/>
    <property type="match status" value="1"/>
</dbReference>
<feature type="compositionally biased region" description="Basic and acidic residues" evidence="4">
    <location>
        <begin position="56"/>
        <end position="76"/>
    </location>
</feature>
<dbReference type="CDD" id="cd00086">
    <property type="entry name" value="homeodomain"/>
    <property type="match status" value="1"/>
</dbReference>
<evidence type="ECO:0000256" key="2">
    <source>
        <dbReference type="PROSITE-ProRule" id="PRU00108"/>
    </source>
</evidence>
<feature type="non-terminal residue" evidence="6">
    <location>
        <position position="243"/>
    </location>
</feature>
<keyword evidence="2 3" id="KW-0371">Homeobox</keyword>
<dbReference type="GO" id="GO:0000981">
    <property type="term" value="F:DNA-binding transcription factor activity, RNA polymerase II-specific"/>
    <property type="evidence" value="ECO:0007669"/>
    <property type="project" value="TreeGrafter"/>
</dbReference>
<feature type="region of interest" description="Disordered" evidence="4">
    <location>
        <begin position="127"/>
        <end position="150"/>
    </location>
</feature>
<dbReference type="GO" id="GO:0000978">
    <property type="term" value="F:RNA polymerase II cis-regulatory region sequence-specific DNA binding"/>
    <property type="evidence" value="ECO:0007669"/>
    <property type="project" value="TreeGrafter"/>
</dbReference>
<keyword evidence="2 3" id="KW-0539">Nucleus</keyword>
<evidence type="ECO:0000259" key="5">
    <source>
        <dbReference type="PROSITE" id="PS50071"/>
    </source>
</evidence>
<evidence type="ECO:0000313" key="6">
    <source>
        <dbReference type="EMBL" id="KOB75694.1"/>
    </source>
</evidence>
<dbReference type="InterPro" id="IPR001356">
    <property type="entry name" value="HD"/>
</dbReference>
<dbReference type="Pfam" id="PF00046">
    <property type="entry name" value="Homeodomain"/>
    <property type="match status" value="1"/>
</dbReference>
<feature type="domain" description="Homeobox" evidence="5">
    <location>
        <begin position="77"/>
        <end position="128"/>
    </location>
</feature>
<dbReference type="PANTHER" id="PTHR46385">
    <property type="entry name" value="PAIRED MESODERM HOMEOBOX PROTEIN 1-RELATED"/>
    <property type="match status" value="1"/>
</dbReference>
<name>A0A0L7LK22_OPEBR</name>
<comment type="subcellular location">
    <subcellularLocation>
        <location evidence="1 2 3">Nucleus</location>
    </subcellularLocation>
</comment>
<dbReference type="EMBL" id="JTDY01000843">
    <property type="protein sequence ID" value="KOB75694.1"/>
    <property type="molecule type" value="Genomic_DNA"/>
</dbReference>
<keyword evidence="2 3" id="KW-0238">DNA-binding</keyword>
<evidence type="ECO:0000256" key="3">
    <source>
        <dbReference type="RuleBase" id="RU000682"/>
    </source>
</evidence>
<dbReference type="InterPro" id="IPR043378">
    <property type="entry name" value="PRRX1/2"/>
</dbReference>
<dbReference type="Gene3D" id="1.10.10.60">
    <property type="entry name" value="Homeodomain-like"/>
    <property type="match status" value="1"/>
</dbReference>
<evidence type="ECO:0000256" key="1">
    <source>
        <dbReference type="ARBA" id="ARBA00004123"/>
    </source>
</evidence>
<evidence type="ECO:0000313" key="7">
    <source>
        <dbReference type="Proteomes" id="UP000037510"/>
    </source>
</evidence>
<protein>
    <submittedName>
        <fullName evidence="6">Putative Ultrabithorax</fullName>
    </submittedName>
</protein>
<reference evidence="6 7" key="1">
    <citation type="journal article" date="2015" name="Genome Biol. Evol.">
        <title>The genome of winter moth (Operophtera brumata) provides a genomic perspective on sexual dimorphism and phenology.</title>
        <authorList>
            <person name="Derks M.F."/>
            <person name="Smit S."/>
            <person name="Salis L."/>
            <person name="Schijlen E."/>
            <person name="Bossers A."/>
            <person name="Mateman C."/>
            <person name="Pijl A.S."/>
            <person name="de Ridder D."/>
            <person name="Groenen M.A."/>
            <person name="Visser M.E."/>
            <person name="Megens H.J."/>
        </authorList>
    </citation>
    <scope>NUCLEOTIDE SEQUENCE [LARGE SCALE GENOMIC DNA]</scope>
    <source>
        <strain evidence="6">WM2013NL</strain>
        <tissue evidence="6">Head and thorax</tissue>
    </source>
</reference>
<organism evidence="6 7">
    <name type="scientific">Operophtera brumata</name>
    <name type="common">Winter moth</name>
    <name type="synonym">Phalaena brumata</name>
    <dbReference type="NCBI Taxonomy" id="104452"/>
    <lineage>
        <taxon>Eukaryota</taxon>
        <taxon>Metazoa</taxon>
        <taxon>Ecdysozoa</taxon>
        <taxon>Arthropoda</taxon>
        <taxon>Hexapoda</taxon>
        <taxon>Insecta</taxon>
        <taxon>Pterygota</taxon>
        <taxon>Neoptera</taxon>
        <taxon>Endopterygota</taxon>
        <taxon>Lepidoptera</taxon>
        <taxon>Glossata</taxon>
        <taxon>Ditrysia</taxon>
        <taxon>Geometroidea</taxon>
        <taxon>Geometridae</taxon>
        <taxon>Larentiinae</taxon>
        <taxon>Operophtera</taxon>
    </lineage>
</organism>
<dbReference type="InterPro" id="IPR009057">
    <property type="entry name" value="Homeodomain-like_sf"/>
</dbReference>
<dbReference type="GO" id="GO:0005634">
    <property type="term" value="C:nucleus"/>
    <property type="evidence" value="ECO:0007669"/>
    <property type="project" value="UniProtKB-SubCell"/>
</dbReference>
<accession>A0A0L7LK22</accession>
<dbReference type="AlphaFoldDB" id="A0A0L7LK22"/>
<proteinExistence type="predicted"/>
<dbReference type="Proteomes" id="UP000037510">
    <property type="component" value="Unassembled WGS sequence"/>
</dbReference>
<dbReference type="PANTHER" id="PTHR46385:SF1">
    <property type="entry name" value="PAIRED MESODERM HOMEOBOX PROTEIN 1"/>
    <property type="match status" value="1"/>
</dbReference>
<comment type="caution">
    <text evidence="6">The sequence shown here is derived from an EMBL/GenBank/DDBJ whole genome shotgun (WGS) entry which is preliminary data.</text>
</comment>
<dbReference type="PROSITE" id="PS50071">
    <property type="entry name" value="HOMEOBOX_2"/>
    <property type="match status" value="1"/>
</dbReference>
<gene>
    <name evidence="6" type="ORF">OBRU01_07101</name>
</gene>
<feature type="compositionally biased region" description="Low complexity" evidence="4">
    <location>
        <begin position="131"/>
        <end position="143"/>
    </location>
</feature>
<sequence>MIKCHEDSLLRLHHLTASRQNGYEYQNDMSWYQKDLQRPLKPAEYLAYEDMKRKYDEGKKEREVQKECEEEKETERKKPRRNRTTFTSQQLAALEKVFEKTHYPDAFVREDLAARVWFQNRRAKFRRNERSAMSSHRSASQSSPEPIPVPIGIPQDPRQDYSRKEPWLHHFQANNLNLNLSIPIANSGLYQNDYLMMQGNRQYVPNSNSLMGQSVVGYNGSENSYGSCALIGGYGAPLPSAHP</sequence>
<feature type="DNA-binding region" description="Homeobox" evidence="2">
    <location>
        <begin position="79"/>
        <end position="129"/>
    </location>
</feature>
<feature type="region of interest" description="Disordered" evidence="4">
    <location>
        <begin position="56"/>
        <end position="86"/>
    </location>
</feature>
<dbReference type="SUPFAM" id="SSF46689">
    <property type="entry name" value="Homeodomain-like"/>
    <property type="match status" value="1"/>
</dbReference>
<evidence type="ECO:0000256" key="4">
    <source>
        <dbReference type="SAM" id="MobiDB-lite"/>
    </source>
</evidence>
<dbReference type="STRING" id="104452.A0A0L7LK22"/>